<dbReference type="AlphaFoldDB" id="A0A1G5Q9A6"/>
<keyword evidence="2" id="KW-1185">Reference proteome</keyword>
<gene>
    <name evidence="1" type="ORF">SAMN04488118_103298</name>
</gene>
<name>A0A1G5Q9A6_9RHOB</name>
<accession>A0A1G5Q9A6</accession>
<dbReference type="Proteomes" id="UP000198767">
    <property type="component" value="Unassembled WGS sequence"/>
</dbReference>
<sequence length="120" mass="12603">MNKNIVRIGLTLLLVSGCAKTPDRITATYVSPALFQEQSCTTLLAERNRIVTELDQLVAGQQKASATDAVATGIALVLFWPAALTLGVTKDNASALSSAKGHYDAISTAMQQKGCHITAA</sequence>
<dbReference type="RefSeq" id="WP_090217422.1">
    <property type="nucleotide sequence ID" value="NZ_CANLDO010000003.1"/>
</dbReference>
<organism evidence="1 2">
    <name type="scientific">Epibacterium ulvae</name>
    <dbReference type="NCBI Taxonomy" id="1156985"/>
    <lineage>
        <taxon>Bacteria</taxon>
        <taxon>Pseudomonadati</taxon>
        <taxon>Pseudomonadota</taxon>
        <taxon>Alphaproteobacteria</taxon>
        <taxon>Rhodobacterales</taxon>
        <taxon>Roseobacteraceae</taxon>
        <taxon>Epibacterium</taxon>
    </lineage>
</organism>
<proteinExistence type="predicted"/>
<dbReference type="STRING" id="1156985.SAMN04488118_103298"/>
<evidence type="ECO:0000313" key="1">
    <source>
        <dbReference type="EMBL" id="SCZ58455.1"/>
    </source>
</evidence>
<evidence type="ECO:0008006" key="3">
    <source>
        <dbReference type="Google" id="ProtNLM"/>
    </source>
</evidence>
<protein>
    <recommendedName>
        <fullName evidence="3">Lipoprotein</fullName>
    </recommendedName>
</protein>
<evidence type="ECO:0000313" key="2">
    <source>
        <dbReference type="Proteomes" id="UP000198767"/>
    </source>
</evidence>
<dbReference type="EMBL" id="FMWG01000003">
    <property type="protein sequence ID" value="SCZ58455.1"/>
    <property type="molecule type" value="Genomic_DNA"/>
</dbReference>
<reference evidence="1 2" key="1">
    <citation type="submission" date="2016-10" db="EMBL/GenBank/DDBJ databases">
        <authorList>
            <person name="de Groot N.N."/>
        </authorList>
    </citation>
    <scope>NUCLEOTIDE SEQUENCE [LARGE SCALE GENOMIC DNA]</scope>
    <source>
        <strain evidence="1 2">U95</strain>
    </source>
</reference>
<dbReference type="OrthoDB" id="7862470at2"/>